<evidence type="ECO:0000256" key="5">
    <source>
        <dbReference type="SAM" id="MobiDB-lite"/>
    </source>
</evidence>
<dbReference type="SUPFAM" id="SSF57850">
    <property type="entry name" value="RING/U-box"/>
    <property type="match status" value="1"/>
</dbReference>
<organism evidence="7 8">
    <name type="scientific">Marasmiellus scandens</name>
    <dbReference type="NCBI Taxonomy" id="2682957"/>
    <lineage>
        <taxon>Eukaryota</taxon>
        <taxon>Fungi</taxon>
        <taxon>Dikarya</taxon>
        <taxon>Basidiomycota</taxon>
        <taxon>Agaricomycotina</taxon>
        <taxon>Agaricomycetes</taxon>
        <taxon>Agaricomycetidae</taxon>
        <taxon>Agaricales</taxon>
        <taxon>Marasmiineae</taxon>
        <taxon>Omphalotaceae</taxon>
        <taxon>Marasmiellus</taxon>
    </lineage>
</organism>
<dbReference type="PROSITE" id="PS00518">
    <property type="entry name" value="ZF_RING_1"/>
    <property type="match status" value="1"/>
</dbReference>
<dbReference type="InterPro" id="IPR013083">
    <property type="entry name" value="Znf_RING/FYVE/PHD"/>
</dbReference>
<dbReference type="PANTHER" id="PTHR47156:SF10">
    <property type="entry name" value="E3 UBIQUITIN-PROTEIN LIGASE TRIM-21-RELATED"/>
    <property type="match status" value="1"/>
</dbReference>
<keyword evidence="1" id="KW-0479">Metal-binding</keyword>
<evidence type="ECO:0000259" key="6">
    <source>
        <dbReference type="PROSITE" id="PS50089"/>
    </source>
</evidence>
<evidence type="ECO:0000313" key="7">
    <source>
        <dbReference type="EMBL" id="KAK7468701.1"/>
    </source>
</evidence>
<feature type="compositionally biased region" description="Polar residues" evidence="5">
    <location>
        <begin position="204"/>
        <end position="226"/>
    </location>
</feature>
<evidence type="ECO:0000256" key="3">
    <source>
        <dbReference type="ARBA" id="ARBA00022833"/>
    </source>
</evidence>
<keyword evidence="8" id="KW-1185">Reference proteome</keyword>
<name>A0ABR1JZ90_9AGAR</name>
<evidence type="ECO:0000256" key="1">
    <source>
        <dbReference type="ARBA" id="ARBA00022723"/>
    </source>
</evidence>
<feature type="region of interest" description="Disordered" evidence="5">
    <location>
        <begin position="204"/>
        <end position="231"/>
    </location>
</feature>
<dbReference type="Pfam" id="PF13639">
    <property type="entry name" value="zf-RING_2"/>
    <property type="match status" value="1"/>
</dbReference>
<dbReference type="SMART" id="SM00184">
    <property type="entry name" value="RING"/>
    <property type="match status" value="1"/>
</dbReference>
<dbReference type="PANTHER" id="PTHR47156">
    <property type="entry name" value="PROTEIN CBG20824"/>
    <property type="match status" value="1"/>
</dbReference>
<dbReference type="InterPro" id="IPR052667">
    <property type="entry name" value="E3_ubiquitin-ligase_RING"/>
</dbReference>
<protein>
    <recommendedName>
        <fullName evidence="6">RING-type domain-containing protein</fullName>
    </recommendedName>
</protein>
<dbReference type="InterPro" id="IPR001841">
    <property type="entry name" value="Znf_RING"/>
</dbReference>
<dbReference type="PROSITE" id="PS50089">
    <property type="entry name" value="ZF_RING_2"/>
    <property type="match status" value="1"/>
</dbReference>
<dbReference type="InterPro" id="IPR017907">
    <property type="entry name" value="Znf_RING_CS"/>
</dbReference>
<keyword evidence="3" id="KW-0862">Zinc</keyword>
<reference evidence="7 8" key="1">
    <citation type="submission" date="2024-01" db="EMBL/GenBank/DDBJ databases">
        <title>A draft genome for the cacao thread blight pathogen Marasmiellus scandens.</title>
        <authorList>
            <person name="Baruah I.K."/>
            <person name="Leung J."/>
            <person name="Bukari Y."/>
            <person name="Amoako-Attah I."/>
            <person name="Meinhardt L.W."/>
            <person name="Bailey B.A."/>
            <person name="Cohen S.P."/>
        </authorList>
    </citation>
    <scope>NUCLEOTIDE SEQUENCE [LARGE SCALE GENOMIC DNA]</scope>
    <source>
        <strain evidence="7 8">GH-19</strain>
    </source>
</reference>
<evidence type="ECO:0000256" key="2">
    <source>
        <dbReference type="ARBA" id="ARBA00022771"/>
    </source>
</evidence>
<evidence type="ECO:0000256" key="4">
    <source>
        <dbReference type="PROSITE-ProRule" id="PRU00175"/>
    </source>
</evidence>
<comment type="caution">
    <text evidence="7">The sequence shown here is derived from an EMBL/GenBank/DDBJ whole genome shotgun (WGS) entry which is preliminary data.</text>
</comment>
<keyword evidence="2 4" id="KW-0863">Zinc-finger</keyword>
<evidence type="ECO:0000313" key="8">
    <source>
        <dbReference type="Proteomes" id="UP001498398"/>
    </source>
</evidence>
<gene>
    <name evidence="7" type="ORF">VKT23_003204</name>
</gene>
<dbReference type="Proteomes" id="UP001498398">
    <property type="component" value="Unassembled WGS sequence"/>
</dbReference>
<feature type="domain" description="RING-type" evidence="6">
    <location>
        <begin position="10"/>
        <end position="55"/>
    </location>
</feature>
<proteinExistence type="predicted"/>
<accession>A0ABR1JZ90</accession>
<dbReference type="Gene3D" id="3.30.40.10">
    <property type="entry name" value="Zinc/RING finger domain, C3HC4 (zinc finger)"/>
    <property type="match status" value="1"/>
</dbReference>
<dbReference type="EMBL" id="JBANRG010000003">
    <property type="protein sequence ID" value="KAK7468701.1"/>
    <property type="molecule type" value="Genomic_DNA"/>
</dbReference>
<sequence>MPTLEFGASCDICTERYDRGQRAPCSIKCGHMYCSDCLRQIIAAQKPHLKCPFCRASFTAGSVVRLRIDIDDVEPVPPAPPEPTLIVPPQPNIPATVIEEIERLEEAFGKLGQPQTTSPMEFKRQLRNYITDLWSVLHCTPEDPYLFLHLKYRYDLLQRLSVVSEQLQDAKVGYLLQKLSSGNGNLVEGWIQCLESYLAKSQSQKGSEESLPSPSKPNTLESTPPSNRRLYKPQPAVVRLPGHRLSQSQAIMMILAASQARM</sequence>